<dbReference type="GO" id="GO:0006384">
    <property type="term" value="P:transcription initiation at RNA polymerase III promoter"/>
    <property type="evidence" value="ECO:0007669"/>
    <property type="project" value="InterPro"/>
</dbReference>
<evidence type="ECO:0000256" key="1">
    <source>
        <dbReference type="ARBA" id="ARBA00004123"/>
    </source>
</evidence>
<comment type="subcellular location">
    <subcellularLocation>
        <location evidence="1">Nucleus</location>
    </subcellularLocation>
</comment>
<dbReference type="Pfam" id="PF17682">
    <property type="entry name" value="Tau95_N"/>
    <property type="match status" value="1"/>
</dbReference>
<evidence type="ECO:0008006" key="9">
    <source>
        <dbReference type="Google" id="ProtNLM"/>
    </source>
</evidence>
<proteinExistence type="predicted"/>
<accession>A0A7R9K0L6</accession>
<dbReference type="EMBL" id="OE841786">
    <property type="protein sequence ID" value="CAD7597086.1"/>
    <property type="molecule type" value="Genomic_DNA"/>
</dbReference>
<feature type="compositionally biased region" description="Acidic residues" evidence="5">
    <location>
        <begin position="1"/>
        <end position="15"/>
    </location>
</feature>
<dbReference type="Gene3D" id="3.30.200.160">
    <property type="entry name" value="TFIIIC, subcomplex tauA, subunit Sfc1, barrel domain"/>
    <property type="match status" value="1"/>
</dbReference>
<protein>
    <recommendedName>
        <fullName evidence="9">General transcription factor 3C polypeptide 5</fullName>
    </recommendedName>
</protein>
<dbReference type="GO" id="GO:0005634">
    <property type="term" value="C:nucleus"/>
    <property type="evidence" value="ECO:0007669"/>
    <property type="project" value="UniProtKB-SubCell"/>
</dbReference>
<gene>
    <name evidence="8" type="ORF">TGEB3V08_LOCUS6656</name>
</gene>
<evidence type="ECO:0000259" key="7">
    <source>
        <dbReference type="Pfam" id="PF17682"/>
    </source>
</evidence>
<feature type="domain" description="Transcription factor IIIC subunit Tfc1/Sfc1 triple barrel" evidence="7">
    <location>
        <begin position="86"/>
        <end position="164"/>
    </location>
</feature>
<dbReference type="PANTHER" id="PTHR13230:SF5">
    <property type="entry name" value="GENERAL TRANSCRIPTION FACTOR 3C POLYPEPTIDE 5"/>
    <property type="match status" value="1"/>
</dbReference>
<dbReference type="GO" id="GO:0001003">
    <property type="term" value="F:RNA polymerase III type 2 promoter sequence-specific DNA binding"/>
    <property type="evidence" value="ECO:0007669"/>
    <property type="project" value="TreeGrafter"/>
</dbReference>
<dbReference type="PANTHER" id="PTHR13230">
    <property type="entry name" value="GENERAL TRANSCRIPTION FACTOR IIIC, POLYPEPTIDE 5"/>
    <property type="match status" value="1"/>
</dbReference>
<dbReference type="GO" id="GO:0000127">
    <property type="term" value="C:transcription factor TFIIIC complex"/>
    <property type="evidence" value="ECO:0007669"/>
    <property type="project" value="InterPro"/>
</dbReference>
<organism evidence="8">
    <name type="scientific">Timema genevievae</name>
    <name type="common">Walking stick</name>
    <dbReference type="NCBI Taxonomy" id="629358"/>
    <lineage>
        <taxon>Eukaryota</taxon>
        <taxon>Metazoa</taxon>
        <taxon>Ecdysozoa</taxon>
        <taxon>Arthropoda</taxon>
        <taxon>Hexapoda</taxon>
        <taxon>Insecta</taxon>
        <taxon>Pterygota</taxon>
        <taxon>Neoptera</taxon>
        <taxon>Polyneoptera</taxon>
        <taxon>Phasmatodea</taxon>
        <taxon>Timematodea</taxon>
        <taxon>Timematoidea</taxon>
        <taxon>Timematidae</taxon>
        <taxon>Timema</taxon>
    </lineage>
</organism>
<feature type="compositionally biased region" description="Low complexity" evidence="5">
    <location>
        <begin position="25"/>
        <end position="49"/>
    </location>
</feature>
<evidence type="ECO:0000256" key="4">
    <source>
        <dbReference type="ARBA" id="ARBA00023242"/>
    </source>
</evidence>
<dbReference type="InterPro" id="IPR042536">
    <property type="entry name" value="TFIIIC_tauA_Sfc1"/>
</dbReference>
<evidence type="ECO:0000256" key="5">
    <source>
        <dbReference type="SAM" id="MobiDB-lite"/>
    </source>
</evidence>
<keyword evidence="3" id="KW-0804">Transcription</keyword>
<evidence type="ECO:0000256" key="3">
    <source>
        <dbReference type="ARBA" id="ARBA00023163"/>
    </source>
</evidence>
<feature type="region of interest" description="Disordered" evidence="5">
    <location>
        <begin position="1"/>
        <end position="55"/>
    </location>
</feature>
<keyword evidence="2" id="KW-0238">DNA-binding</keyword>
<dbReference type="InterPro" id="IPR040454">
    <property type="entry name" value="TF_IIIC_Tfc1/Sfc1"/>
</dbReference>
<evidence type="ECO:0000313" key="8">
    <source>
        <dbReference type="EMBL" id="CAD7597086.1"/>
    </source>
</evidence>
<reference evidence="8" key="1">
    <citation type="submission" date="2020-11" db="EMBL/GenBank/DDBJ databases">
        <authorList>
            <person name="Tran Van P."/>
        </authorList>
    </citation>
    <scope>NUCLEOTIDE SEQUENCE</scope>
</reference>
<dbReference type="InterPro" id="IPR041499">
    <property type="entry name" value="Tfc1/Sfc1_N"/>
</dbReference>
<dbReference type="Pfam" id="PF09734">
    <property type="entry name" value="Tau95"/>
    <property type="match status" value="1"/>
</dbReference>
<sequence>MEPAVEQEFEQEEDGTQSQEIGGHTQQTSANSTASTSSMLTPPSPLQTSRNKKPRMQDLISKQNELLQKACTLLETSFNPDSNTPTIAKAYSKKNRRLELRLRPDDAFSKPACGAMHKVSAMLLKMKLNKKRCSDGTVQVEVIPVVLGQIHSSYRFKNLCDFQFLPMHQNGDQNICEYDQMVPSGMPNSDWLLGDTPLFLTPPAFSRMDTMQSYLYRKEASDEYDTAPHNIIGRTRRRRSGHAVFVSFEVPDTPRAPREIALQLLSLKFLSEKHLEKIHKLFEERPVWSKNALRYLTRFTNDQLKYLLPAVAYYFVTGPWRVMWVRFGYDPRTQPEARMYQTLDYRLRAKGGLRTKVKAKRSYCDYLLPYKSTPSCKPKMAVIGTGEDVPEFPDSGDDKGHLEQNMYIFRPGMMPPSRQMFYQYCDVLVPEIQDMLEKLPEPQSQCHEKLGWMPPRFDDRCREILNAEILKSFHTELSGGTISTEMMVADDSP</sequence>
<evidence type="ECO:0000259" key="6">
    <source>
        <dbReference type="Pfam" id="PF09734"/>
    </source>
</evidence>
<feature type="domain" description="Transcription factor IIIC subunit 5 HTH" evidence="6">
    <location>
        <begin position="199"/>
        <end position="346"/>
    </location>
</feature>
<dbReference type="GO" id="GO:0001002">
    <property type="term" value="F:RNA polymerase III type 1 promoter sequence-specific DNA binding"/>
    <property type="evidence" value="ECO:0007669"/>
    <property type="project" value="TreeGrafter"/>
</dbReference>
<dbReference type="InterPro" id="IPR019136">
    <property type="entry name" value="TF_IIIC_su-5_HTH"/>
</dbReference>
<keyword evidence="4" id="KW-0539">Nucleus</keyword>
<name>A0A7R9K0L6_TIMGE</name>
<dbReference type="AlphaFoldDB" id="A0A7R9K0L6"/>
<evidence type="ECO:0000256" key="2">
    <source>
        <dbReference type="ARBA" id="ARBA00023125"/>
    </source>
</evidence>